<gene>
    <name evidence="2" type="ORF">X474_19645</name>
</gene>
<accession>A0A0D2J8N8</accession>
<dbReference type="EMBL" id="AZAC01000034">
    <property type="protein sequence ID" value="KIX12071.1"/>
    <property type="molecule type" value="Genomic_DNA"/>
</dbReference>
<protein>
    <recommendedName>
        <fullName evidence="1">Cyclophilin TM1367-like domain-containing protein</fullName>
    </recommendedName>
</protein>
<comment type="caution">
    <text evidence="2">The sequence shown here is derived from an EMBL/GenBank/DDBJ whole genome shotgun (WGS) entry which is preliminary data.</text>
</comment>
<sequence length="126" mass="13944">MSTAIIIEVGGTRIKGELDNSPLGRALAAQLPFTWEATTWGEELYGEIDKPVMGVKQDTLEEMEIGELAYHQSNNWFCLFFGPTPMSHDTEPRAAVPICRVGEVYASSMELDELGHEVSAEIRKAD</sequence>
<proteinExistence type="predicted"/>
<dbReference type="RefSeq" id="WP_044350800.1">
    <property type="nucleotide sequence ID" value="NZ_AZAC01000034.1"/>
</dbReference>
<feature type="domain" description="Cyclophilin TM1367-like" evidence="1">
    <location>
        <begin position="5"/>
        <end position="114"/>
    </location>
</feature>
<dbReference type="AlphaFoldDB" id="A0A0D2J8N8"/>
<evidence type="ECO:0000313" key="3">
    <source>
        <dbReference type="Proteomes" id="UP000032233"/>
    </source>
</evidence>
<dbReference type="InParanoid" id="A0A0D2J8N8"/>
<dbReference type="SUPFAM" id="SSF50891">
    <property type="entry name" value="Cyclophilin-like"/>
    <property type="match status" value="1"/>
</dbReference>
<organism evidence="2 3">
    <name type="scientific">Dethiosulfatarculus sandiegensis</name>
    <dbReference type="NCBI Taxonomy" id="1429043"/>
    <lineage>
        <taxon>Bacteria</taxon>
        <taxon>Pseudomonadati</taxon>
        <taxon>Thermodesulfobacteriota</taxon>
        <taxon>Desulfarculia</taxon>
        <taxon>Desulfarculales</taxon>
        <taxon>Desulfarculaceae</taxon>
        <taxon>Dethiosulfatarculus</taxon>
    </lineage>
</organism>
<dbReference type="Proteomes" id="UP000032233">
    <property type="component" value="Unassembled WGS sequence"/>
</dbReference>
<dbReference type="OrthoDB" id="7061637at2"/>
<dbReference type="Pfam" id="PF04126">
    <property type="entry name" value="Cyclophil_like"/>
    <property type="match status" value="1"/>
</dbReference>
<keyword evidence="3" id="KW-1185">Reference proteome</keyword>
<reference evidence="2 3" key="1">
    <citation type="submission" date="2013-11" db="EMBL/GenBank/DDBJ databases">
        <title>Metagenomic analysis of a methanogenic consortium involved in long chain n-alkane degradation.</title>
        <authorList>
            <person name="Davidova I.A."/>
            <person name="Callaghan A.V."/>
            <person name="Wawrik B."/>
            <person name="Pruitt S."/>
            <person name="Marks C."/>
            <person name="Duncan K.E."/>
            <person name="Suflita J.M."/>
        </authorList>
    </citation>
    <scope>NUCLEOTIDE SEQUENCE [LARGE SCALE GENOMIC DNA]</scope>
    <source>
        <strain evidence="2 3">SPR</strain>
    </source>
</reference>
<name>A0A0D2J8N8_9BACT</name>
<dbReference type="InterPro" id="IPR025658">
    <property type="entry name" value="Cyclophilin_TM1367"/>
</dbReference>
<evidence type="ECO:0000313" key="2">
    <source>
        <dbReference type="EMBL" id="KIX12071.1"/>
    </source>
</evidence>
<dbReference type="Gene3D" id="2.40.100.20">
    <property type="match status" value="1"/>
</dbReference>
<evidence type="ECO:0000259" key="1">
    <source>
        <dbReference type="Pfam" id="PF04126"/>
    </source>
</evidence>
<dbReference type="InterPro" id="IPR029000">
    <property type="entry name" value="Cyclophilin-like_dom_sf"/>
</dbReference>